<evidence type="ECO:0000256" key="1">
    <source>
        <dbReference type="SAM" id="MobiDB-lite"/>
    </source>
</evidence>
<dbReference type="EMBL" id="WSZM01000097">
    <property type="protein sequence ID" value="KAF4042763.1"/>
    <property type="molecule type" value="Genomic_DNA"/>
</dbReference>
<feature type="region of interest" description="Disordered" evidence="1">
    <location>
        <begin position="1"/>
        <end position="22"/>
    </location>
</feature>
<sequence length="115" mass="11406">MATHIPGHATRPNANRALMDGGGLGDDDIGGDDIGDAIRDDIGNAGGLGGLGGAGGLGGISDLGGGIRALRGVDDELENDGTAMNGNDEVVVVGGRTVVRGGAVVARPGPRRWYY</sequence>
<keyword evidence="4" id="KW-1185">Reference proteome</keyword>
<evidence type="ECO:0000313" key="2">
    <source>
        <dbReference type="EMBL" id="KAF4042763.1"/>
    </source>
</evidence>
<dbReference type="AlphaFoldDB" id="A0A833SZE3"/>
<accession>A0A833SZE3</accession>
<reference evidence="2" key="1">
    <citation type="submission" date="2020-04" db="EMBL/GenBank/DDBJ databases">
        <title>Hybrid Assembly of Korean Phytophthora infestans isolates.</title>
        <authorList>
            <person name="Prokchorchik M."/>
            <person name="Lee Y."/>
            <person name="Seo J."/>
            <person name="Cho J.-H."/>
            <person name="Park Y.-E."/>
            <person name="Jang D.-C."/>
            <person name="Im J.-S."/>
            <person name="Choi J.-G."/>
            <person name="Park H.-J."/>
            <person name="Lee G.-B."/>
            <person name="Lee Y.-G."/>
            <person name="Hong S.-Y."/>
            <person name="Cho K."/>
            <person name="Sohn K.H."/>
        </authorList>
    </citation>
    <scope>NUCLEOTIDE SEQUENCE</scope>
    <source>
        <strain evidence="2">KR_1_A1</strain>
        <strain evidence="3">KR_2_A2</strain>
    </source>
</reference>
<proteinExistence type="predicted"/>
<evidence type="ECO:0000313" key="4">
    <source>
        <dbReference type="Proteomes" id="UP000602510"/>
    </source>
</evidence>
<evidence type="ECO:0000313" key="3">
    <source>
        <dbReference type="EMBL" id="KAF4127954.1"/>
    </source>
</evidence>
<gene>
    <name evidence="2" type="ORF">GN244_ATG05070</name>
    <name evidence="3" type="ORF">GN958_ATG22782</name>
</gene>
<comment type="caution">
    <text evidence="2">The sequence shown here is derived from an EMBL/GenBank/DDBJ whole genome shotgun (WGS) entry which is preliminary data.</text>
</comment>
<organism evidence="2 4">
    <name type="scientific">Phytophthora infestans</name>
    <name type="common">Potato late blight agent</name>
    <name type="synonym">Botrytis infestans</name>
    <dbReference type="NCBI Taxonomy" id="4787"/>
    <lineage>
        <taxon>Eukaryota</taxon>
        <taxon>Sar</taxon>
        <taxon>Stramenopiles</taxon>
        <taxon>Oomycota</taxon>
        <taxon>Peronosporomycetes</taxon>
        <taxon>Peronosporales</taxon>
        <taxon>Peronosporaceae</taxon>
        <taxon>Phytophthora</taxon>
    </lineage>
</organism>
<protein>
    <submittedName>
        <fullName evidence="2">Uncharacterized protein</fullName>
    </submittedName>
</protein>
<name>A0A833SZE3_PHYIN</name>
<dbReference type="EMBL" id="JAACNO010003203">
    <property type="protein sequence ID" value="KAF4127954.1"/>
    <property type="molecule type" value="Genomic_DNA"/>
</dbReference>
<dbReference type="Proteomes" id="UP000704712">
    <property type="component" value="Unassembled WGS sequence"/>
</dbReference>
<dbReference type="Proteomes" id="UP000602510">
    <property type="component" value="Unassembled WGS sequence"/>
</dbReference>